<reference evidence="1" key="1">
    <citation type="submission" date="2022-10" db="EMBL/GenBank/DDBJ databases">
        <title>Genome sequences of endogenous nimaviruses in decapod crustaceans.</title>
        <authorList>
            <person name="Kawato S."/>
            <person name="Nozaki R."/>
            <person name="Kondo H."/>
            <person name="Hirono I."/>
        </authorList>
    </citation>
    <scope>NUCLEOTIDE SEQUENCE</scope>
    <source>
        <strain evidence="1">Ube2021</strain>
    </source>
</reference>
<dbReference type="EMBL" id="LC738879">
    <property type="protein sequence ID" value="BDT62956.1"/>
    <property type="molecule type" value="Genomic_DNA"/>
</dbReference>
<name>A0A9C7C6S7_9VIRU</name>
<proteinExistence type="predicted"/>
<organism evidence="1">
    <name type="scientific">Trachysalambria curvirostris majanivirus</name>
    <dbReference type="NCBI Taxonomy" id="2984281"/>
    <lineage>
        <taxon>Viruses</taxon>
        <taxon>Viruses incertae sedis</taxon>
        <taxon>Naldaviricetes</taxon>
        <taxon>Nimaviridae</taxon>
    </lineage>
</organism>
<evidence type="ECO:0000313" key="1">
    <source>
        <dbReference type="EMBL" id="BDT62956.1"/>
    </source>
</evidence>
<sequence>MSQCMGNNIENLLDYITIKKTNNKTRISNLGNFTSNEKKEKKEKENIYYIDDTSYSHSFDNIQSINKKKIIPCTTTTNISTPNTTTNTNKNNNYNNTKDHNVNSDPDMLMQKGFSLLLEGAKRKKIDLQKFSDYQDYQNTKYNAFDSLCTNNDTKNPIIGNIIYNTAKEKELDIITKSIDLAKRCAIIFNEEKCRMFVDEHKKIILCTAINMFKKKMSTKMRGYKIYVKKIDDESNNINNQDQLNSRSNLGININKKCNKNNSEIFLKSDKDDDDKSETCLTFKVKGIKYSDLITNFDKQNIDKTQSKEIQKKMMKDNTLPPKERQRLDITVAKHSQVFSLLHRMDHKKTLYRKHQTFWQCPHNFPIEIVGWYEQKPIPGLLVNLNKEDIFFLPHSFQNMAHLLVKNFKGYVTKKKISRLKLPLIKNRNIIPSDTRFLIPQNDMPGEYETLLNYIDDCLMTLLSVNTEVLSESSIQVYKQKFRRYCIYSFCIYLLNSSRHAESISPLPYNYFNFYAYMFAHDTHLKSATFLNTMCFLNNNLFKLYKGPVSDKVQQLVNADYNLFKGGKSTTHTFGSPVKTSIHTRTLVSYMMYSEYMMKVLCQLLEMINTFNQQGKYDNIRNKTRQSLSRLCDSMLFVYFTFIFFHRVSAVRHLTNWAALRLILGQPHIHDYKSKAKSIVNTRSIKHERNEEMGNDSNQFLYTSTPKNAQGLFFSHAHILGLPYGLQKRLGVPVEKINPLISSSQLYLGIGSKISNENIYNIAAYINNNNNNIGKNNIFMCGIDLPLPPPPPDGYCSKITMFDNIFSEQINDYYNNDNLISNLAITVAKTMKLYSWTGMSLINKDVIFSNSNKILYTNPPCAFNEDEYKLSKDTFNYLSASPLKNVFILTTSTDNKKRIISMGDLALIALWIKVSILSENWENQIDSSSLSSSFFSSNILTNDKAVSVSENWLNSLCGQMIRIDLVNFGVWGDTKINLKLDKRNNTLHRNNINPPKEIDKRRYANTSLSQRKNLSQLHYKTNIKTKTHLGRVTATSWVICAIKAIAAGDPDIFLKLLEDVGIYHLSHTNPANTYVYFSDNCLSNEDQMGLNGYIERMQNTNGQLVLHNSAKKELSMGAFSPTNKQRSKLLREKATTSIIKMAIKYWATVSKDDKYSNDNNNTEPIVDTSKFSTRSILWKWPYDPQQCLRGQSIPLVCKQTKFLHFCMSDSLVAYKYNDPASKFHLKFKVSYNNDFNNNDHNDTKIDNYNKLSTPDFIDQVNIDDIMENINKDETKIKDKDNILSVNVDYVRDKLSLAAVVTTGKNILNFDKLKLTKTENDRKDIEKHLLFTKIAADIRDDYEKNKKNNNSYTKNNKVNNIINKNISQVGENNTLSNIKSKLIDKNYIDLK</sequence>
<accession>A0A9C7C6S7</accession>
<protein>
    <submittedName>
        <fullName evidence="1">Wsv433-like protein</fullName>
    </submittedName>
</protein>